<dbReference type="AlphaFoldDB" id="A0A6P8YEW4"/>
<dbReference type="RefSeq" id="XP_034234991.1">
    <property type="nucleotide sequence ID" value="XM_034379100.1"/>
</dbReference>
<dbReference type="SMART" id="SM01197">
    <property type="entry name" value="FANCL_C"/>
    <property type="match status" value="1"/>
</dbReference>
<dbReference type="GO" id="GO:0043240">
    <property type="term" value="C:Fanconi anaemia nuclear complex"/>
    <property type="evidence" value="ECO:0007669"/>
    <property type="project" value="InterPro"/>
</dbReference>
<evidence type="ECO:0000259" key="3">
    <source>
        <dbReference type="Pfam" id="PF18890"/>
    </source>
</evidence>
<dbReference type="SUPFAM" id="SSF57850">
    <property type="entry name" value="RING/U-box"/>
    <property type="match status" value="1"/>
</dbReference>
<dbReference type="FunCoup" id="A0A6P8YEW4">
    <property type="interactions" value="530"/>
</dbReference>
<dbReference type="Pfam" id="PF18891">
    <property type="entry name" value="FANCL_d3"/>
    <property type="match status" value="1"/>
</dbReference>
<evidence type="ECO:0000259" key="4">
    <source>
        <dbReference type="Pfam" id="PF18891"/>
    </source>
</evidence>
<dbReference type="GO" id="GO:0006513">
    <property type="term" value="P:protein monoubiquitination"/>
    <property type="evidence" value="ECO:0007669"/>
    <property type="project" value="TreeGrafter"/>
</dbReference>
<dbReference type="PANTHER" id="PTHR13206">
    <property type="entry name" value="UBIQUITIN LIGASE PROTEIN PHF9 FANCONI ANEMIA GROUP L PROTEIN"/>
    <property type="match status" value="1"/>
</dbReference>
<dbReference type="Pfam" id="PF09765">
    <property type="entry name" value="FANCL_d1"/>
    <property type="match status" value="1"/>
</dbReference>
<feature type="domain" description="FANCL UBC-like" evidence="4">
    <location>
        <begin position="219"/>
        <end position="316"/>
    </location>
</feature>
<feature type="domain" description="FANCL UBC-like" evidence="3">
    <location>
        <begin position="126"/>
        <end position="213"/>
    </location>
</feature>
<accession>A0A6P8YEW4</accession>
<dbReference type="CTD" id="55120"/>
<dbReference type="InterPro" id="IPR043898">
    <property type="entry name" value="FANCL_d2"/>
</dbReference>
<dbReference type="InterPro" id="IPR016135">
    <property type="entry name" value="UBQ-conjugating_enzyme/RWD"/>
</dbReference>
<dbReference type="GeneID" id="117641614"/>
<dbReference type="Proteomes" id="UP000515158">
    <property type="component" value="Unplaced"/>
</dbReference>
<dbReference type="Pfam" id="PF18890">
    <property type="entry name" value="FANCL_d2"/>
    <property type="match status" value="1"/>
</dbReference>
<reference evidence="6" key="1">
    <citation type="submission" date="2025-08" db="UniProtKB">
        <authorList>
            <consortium name="RefSeq"/>
        </authorList>
    </citation>
    <scope>IDENTIFICATION</scope>
    <source>
        <tissue evidence="6">Total insect</tissue>
    </source>
</reference>
<keyword evidence="5" id="KW-1185">Reference proteome</keyword>
<feature type="domain" description="FANCL C-terminal" evidence="2">
    <location>
        <begin position="332"/>
        <end position="388"/>
    </location>
</feature>
<evidence type="ECO:0000259" key="1">
    <source>
        <dbReference type="Pfam" id="PF09765"/>
    </source>
</evidence>
<feature type="domain" description="Fanconi anemia complex subunit FancL WD-repeat containing" evidence="1">
    <location>
        <begin position="14"/>
        <end position="97"/>
    </location>
</feature>
<dbReference type="CDD" id="cd23831">
    <property type="entry name" value="DRWD-N_FANCL"/>
    <property type="match status" value="1"/>
</dbReference>
<dbReference type="Gene3D" id="3.10.110.10">
    <property type="entry name" value="Ubiquitin Conjugating Enzyme"/>
    <property type="match status" value="1"/>
</dbReference>
<dbReference type="InterPro" id="IPR043003">
    <property type="entry name" value="FANCL_d3_sf"/>
</dbReference>
<gene>
    <name evidence="6" type="primary">LOC117641614</name>
</gene>
<dbReference type="InterPro" id="IPR026850">
    <property type="entry name" value="FANCL_C"/>
</dbReference>
<dbReference type="InParanoid" id="A0A6P8YEW4"/>
<evidence type="ECO:0000313" key="6">
    <source>
        <dbReference type="RefSeq" id="XP_034234991.1"/>
    </source>
</evidence>
<dbReference type="KEGG" id="tpal:117641614"/>
<dbReference type="GO" id="GO:0061630">
    <property type="term" value="F:ubiquitin protein ligase activity"/>
    <property type="evidence" value="ECO:0007669"/>
    <property type="project" value="TreeGrafter"/>
</dbReference>
<dbReference type="CDD" id="cd23832">
    <property type="entry name" value="DRWD-C_FANCL"/>
    <property type="match status" value="1"/>
</dbReference>
<dbReference type="Pfam" id="PF11793">
    <property type="entry name" value="FANCL_C"/>
    <property type="match status" value="1"/>
</dbReference>
<sequence>MTSSDLSTRIQMEISKLFPLLVPTSPDYTSYQGFLEVEGALFRVSIVAPNYPYSTGVVFHSEWKLSELLSKDQDTLAKWERKEMLLDSFLQDLHGLIIRCLENGGNSRLDLEKDSIPFEEQLDNLQHYSAIISELKELGTANIESLSSDLRDIAIQYEDQNGEDHVMKVRISNDDTGKLSFEIIDTDLPEKIIKILQKEPNITKAYGAFCEQISVLNGLWSSFTLIDKNCWVLDPIHPRKADMYRRIFISPPSVMAQLTWDPLKPNQPPEIKFQGADAEIDTLRCIYEEHLEDWDQESNVLDNLCLVLQLTSLPQPPPPETNAVSQTVETGECSICYTVQLEGKLPEESCGKCLTSFHTECLYEWLKMMPDSRQVHGHLSGPCPNCNTIMKCPCPHALA</sequence>
<dbReference type="InterPro" id="IPR013083">
    <property type="entry name" value="Znf_RING/FYVE/PHD"/>
</dbReference>
<dbReference type="Gene3D" id="3.30.40.10">
    <property type="entry name" value="Zinc/RING finger domain, C3HC4 (zinc finger)"/>
    <property type="match status" value="1"/>
</dbReference>
<protein>
    <submittedName>
        <fullName evidence="6">E3 ubiquitin-protein ligase FANCL</fullName>
    </submittedName>
</protein>
<organism evidence="6">
    <name type="scientific">Thrips palmi</name>
    <name type="common">Melon thrips</name>
    <dbReference type="NCBI Taxonomy" id="161013"/>
    <lineage>
        <taxon>Eukaryota</taxon>
        <taxon>Metazoa</taxon>
        <taxon>Ecdysozoa</taxon>
        <taxon>Arthropoda</taxon>
        <taxon>Hexapoda</taxon>
        <taxon>Insecta</taxon>
        <taxon>Pterygota</taxon>
        <taxon>Neoptera</taxon>
        <taxon>Paraneoptera</taxon>
        <taxon>Thysanoptera</taxon>
        <taxon>Terebrantia</taxon>
        <taxon>Thripoidea</taxon>
        <taxon>Thripidae</taxon>
        <taxon>Thrips</taxon>
    </lineage>
</organism>
<dbReference type="InterPro" id="IPR044037">
    <property type="entry name" value="FANCL_d3"/>
</dbReference>
<evidence type="ECO:0000313" key="5">
    <source>
        <dbReference type="Proteomes" id="UP000515158"/>
    </source>
</evidence>
<dbReference type="CDD" id="cd23786">
    <property type="entry name" value="ELF_FANCL"/>
    <property type="match status" value="1"/>
</dbReference>
<dbReference type="Gene3D" id="3.10.110.20">
    <property type="entry name" value="RWD domain-like"/>
    <property type="match status" value="1"/>
</dbReference>
<dbReference type="GO" id="GO:0036297">
    <property type="term" value="P:interstrand cross-link repair"/>
    <property type="evidence" value="ECO:0007669"/>
    <property type="project" value="InterPro"/>
</dbReference>
<dbReference type="InterPro" id="IPR026848">
    <property type="entry name" value="Fancl"/>
</dbReference>
<dbReference type="InterPro" id="IPR019162">
    <property type="entry name" value="FancL_WD-rpt_cont_dom"/>
</dbReference>
<name>A0A6P8YEW4_THRPL</name>
<evidence type="ECO:0000259" key="2">
    <source>
        <dbReference type="Pfam" id="PF11793"/>
    </source>
</evidence>
<dbReference type="OrthoDB" id="10263265at2759"/>
<proteinExistence type="predicted"/>
<dbReference type="PANTHER" id="PTHR13206:SF0">
    <property type="entry name" value="E3 UBIQUITIN-PROTEIN LIGASE FANCL"/>
    <property type="match status" value="1"/>
</dbReference>